<accession>A0AA87ICS5</accession>
<evidence type="ECO:0000313" key="2">
    <source>
        <dbReference type="EMBL" id="EIJ21997.1"/>
    </source>
</evidence>
<dbReference type="EMBL" id="AJTF01000163">
    <property type="protein sequence ID" value="EIJ21997.1"/>
    <property type="molecule type" value="Genomic_DNA"/>
</dbReference>
<dbReference type="InterPro" id="IPR038765">
    <property type="entry name" value="Papain-like_cys_pep_sf"/>
</dbReference>
<gene>
    <name evidence="2" type="ORF">HMPREF1313_0874</name>
</gene>
<dbReference type="InterPro" id="IPR007921">
    <property type="entry name" value="CHAP_dom"/>
</dbReference>
<protein>
    <submittedName>
        <fullName evidence="2">CHAP domain protein</fullName>
    </submittedName>
</protein>
<dbReference type="Gene3D" id="3.90.1720.10">
    <property type="entry name" value="endopeptidase domain like (from Nostoc punctiforme)"/>
    <property type="match status" value="1"/>
</dbReference>
<evidence type="ECO:0000313" key="3">
    <source>
        <dbReference type="Proteomes" id="UP000006410"/>
    </source>
</evidence>
<organism evidence="2 3">
    <name type="scientific">Bifidobacterium longum subsp. longum 1-6B</name>
    <dbReference type="NCBI Taxonomy" id="1161744"/>
    <lineage>
        <taxon>Bacteria</taxon>
        <taxon>Bacillati</taxon>
        <taxon>Actinomycetota</taxon>
        <taxon>Actinomycetes</taxon>
        <taxon>Bifidobacteriales</taxon>
        <taxon>Bifidobacteriaceae</taxon>
        <taxon>Bifidobacterium</taxon>
    </lineage>
</organism>
<feature type="domain" description="Peptidase C51" evidence="1">
    <location>
        <begin position="1"/>
        <end position="143"/>
    </location>
</feature>
<dbReference type="Proteomes" id="UP000006410">
    <property type="component" value="Unassembled WGS sequence"/>
</dbReference>
<reference evidence="2 3" key="1">
    <citation type="journal article" date="2013" name="Genome Announc.">
        <title>Draft Genome Sequences of Two Pairs of Human Intestinal Bifidobacterium longum subsp. longum Strains, 44B and 1-6B and 35B and 2-2B, Consecutively Isolated from Two Children after a 5-Year Time Period.</title>
        <authorList>
            <person name="Shkoporov A.N."/>
            <person name="Efimov B.A."/>
            <person name="Khokhlova E.V."/>
            <person name="Chaplin A.V."/>
            <person name="Kafarskaya L.I."/>
            <person name="Durkin A.S."/>
            <person name="McCorrison J."/>
            <person name="Torralba M."/>
            <person name="Gillis M."/>
            <person name="Sutton G."/>
            <person name="Weibel D.B."/>
            <person name="Nelson K.E."/>
            <person name="Smeianov V.V."/>
        </authorList>
    </citation>
    <scope>NUCLEOTIDE SEQUENCE [LARGE SCALE GENOMIC DNA]</scope>
    <source>
        <strain evidence="2 3">1-6B</strain>
    </source>
</reference>
<evidence type="ECO:0000259" key="1">
    <source>
        <dbReference type="PROSITE" id="PS50911"/>
    </source>
</evidence>
<comment type="caution">
    <text evidence="2">The sequence shown here is derived from an EMBL/GenBank/DDBJ whole genome shotgun (WGS) entry which is preliminary data.</text>
</comment>
<proteinExistence type="predicted"/>
<dbReference type="PROSITE" id="PS50911">
    <property type="entry name" value="CHAP"/>
    <property type="match status" value="1"/>
</dbReference>
<dbReference type="AlphaFoldDB" id="A0AA87ICS5"/>
<sequence>MTTFDDWAKANTGAWRDLDGAYGAQCWDLYAAYCTEVLGAPGVGATNTSPTAQYAGYAGSLWTGYPTSTWQGQAFTRIPAGNAARKGDVAIWGRDSAHPDTHVAIVLQDAAPGARITVLAQNAWHTQNARIMTDTPASLGYLRPTNQQPIQGETDMPVKTDPINWDGNNVTVEYALQDLKHRLDSLGQRLGPVKGYQFDYLPAIFNNLNSLFGLVGKIDGQGISDDQLAKLADSLKTNLGAQVAAELAKRLAD</sequence>
<name>A0AA87ICS5_BIFLL</name>
<dbReference type="RefSeq" id="WP_007056515.1">
    <property type="nucleotide sequence ID" value="NZ_AJTF01000163.1"/>
</dbReference>
<dbReference type="SUPFAM" id="SSF54001">
    <property type="entry name" value="Cysteine proteinases"/>
    <property type="match status" value="1"/>
</dbReference>